<keyword evidence="2" id="KW-1185">Reference proteome</keyword>
<name>A0ACC4WCQ2_STRFR</name>
<accession>A0ACC4WCQ2</accession>
<evidence type="ECO:0000313" key="2">
    <source>
        <dbReference type="Proteomes" id="UP000037185"/>
    </source>
</evidence>
<comment type="caution">
    <text evidence="1">The sequence shown here is derived from an EMBL/GenBank/DDBJ whole genome shotgun (WGS) entry which is preliminary data.</text>
</comment>
<sequence>MPGPRREERTAGPRRGVSRRALLIGGATVGLGAAGYLAVDGSNWWYRVPGVNRPRKEGEVDHPGAEWIPASSANWRMADRPYDYTIDRVVIHTIEGDYAVGLKVFQDPGHGAAAHYVVRTKDGHVAQMVRELDVAYHAGNRSYNERSIGIEHEGFVDRPGSITDATYRASAELTAGICDRYGLPRDREHIIGHVEVPGTDHTDPGPHWDWDRYMRFVSAVPATRAEEREDGA</sequence>
<dbReference type="Proteomes" id="UP000037185">
    <property type="component" value="Unassembled WGS sequence"/>
</dbReference>
<evidence type="ECO:0000313" key="1">
    <source>
        <dbReference type="EMBL" id="KNE81912.1"/>
    </source>
</evidence>
<organism evidence="1 2">
    <name type="scientific">Streptomyces fradiae</name>
    <name type="common">Streptomyces roseoflavus</name>
    <dbReference type="NCBI Taxonomy" id="1906"/>
    <lineage>
        <taxon>Bacteria</taxon>
        <taxon>Bacillati</taxon>
        <taxon>Actinomycetota</taxon>
        <taxon>Actinomycetes</taxon>
        <taxon>Kitasatosporales</taxon>
        <taxon>Streptomycetaceae</taxon>
        <taxon>Streptomyces</taxon>
    </lineage>
</organism>
<dbReference type="EMBL" id="LGSP01000023">
    <property type="protein sequence ID" value="KNE81912.1"/>
    <property type="molecule type" value="Genomic_DNA"/>
</dbReference>
<reference evidence="1" key="1">
    <citation type="submission" date="2015-07" db="EMBL/GenBank/DDBJ databases">
        <title>Draft genome sequence of Streptomyces fradiae, a resistant strain to nitron-oligomycin.</title>
        <authorList>
            <person name="Vatlin A.A."/>
            <person name="Bekker O.B."/>
            <person name="Danilenko V.N."/>
        </authorList>
    </citation>
    <scope>NUCLEOTIDE SEQUENCE</scope>
    <source>
        <strain evidence="1">Olg1-1</strain>
    </source>
</reference>
<proteinExistence type="predicted"/>
<protein>
    <submittedName>
        <fullName evidence="1">N-acetylmuramoyl-L-alanine amidase</fullName>
    </submittedName>
</protein>
<gene>
    <name evidence="1" type="ORF">ADZ36_14070</name>
</gene>